<dbReference type="InterPro" id="IPR023214">
    <property type="entry name" value="HAD_sf"/>
</dbReference>
<comment type="cofactor">
    <cofactor evidence="5">
        <name>Mg(2+)</name>
        <dbReference type="ChEBI" id="CHEBI:18420"/>
    </cofactor>
    <text evidence="5">Divalent metal ions. Mg(2+) is the most effective.</text>
</comment>
<dbReference type="OrthoDB" id="413953at2759"/>
<protein>
    <submittedName>
        <fullName evidence="6">Phosphoglycolate phosphatase</fullName>
    </submittedName>
</protein>
<evidence type="ECO:0000256" key="3">
    <source>
        <dbReference type="PIRSR" id="PIRSR000915-1"/>
    </source>
</evidence>
<dbReference type="GO" id="GO:0005737">
    <property type="term" value="C:cytoplasm"/>
    <property type="evidence" value="ECO:0007669"/>
    <property type="project" value="TreeGrafter"/>
</dbReference>
<dbReference type="PANTHER" id="PTHR19288">
    <property type="entry name" value="4-NITROPHENYLPHOSPHATASE-RELATED"/>
    <property type="match status" value="1"/>
</dbReference>
<dbReference type="InterPro" id="IPR036412">
    <property type="entry name" value="HAD-like_sf"/>
</dbReference>
<feature type="active site" description="Proton donor" evidence="3">
    <location>
        <position position="22"/>
    </location>
</feature>
<dbReference type="NCBIfam" id="TIGR01460">
    <property type="entry name" value="HAD-SF-IIA"/>
    <property type="match status" value="1"/>
</dbReference>
<keyword evidence="5" id="KW-0479">Metal-binding</keyword>
<dbReference type="InterPro" id="IPR006357">
    <property type="entry name" value="HAD-SF_hydro_IIA"/>
</dbReference>
<evidence type="ECO:0000313" key="7">
    <source>
        <dbReference type="Proteomes" id="UP000316759"/>
    </source>
</evidence>
<comment type="caution">
    <text evidence="6">The sequence shown here is derived from an EMBL/GenBank/DDBJ whole genome shotgun (WGS) entry which is preliminary data.</text>
</comment>
<gene>
    <name evidence="6" type="ORF">FGIG_09904</name>
</gene>
<dbReference type="AlphaFoldDB" id="A0A504YSJ5"/>
<feature type="binding site" evidence="5">
    <location>
        <position position="22"/>
    </location>
    <ligand>
        <name>Mg(2+)</name>
        <dbReference type="ChEBI" id="CHEBI:18420"/>
    </ligand>
</feature>
<feature type="binding site" evidence="5">
    <location>
        <position position="234"/>
    </location>
    <ligand>
        <name>Mg(2+)</name>
        <dbReference type="ChEBI" id="CHEBI:18420"/>
    </ligand>
</feature>
<keyword evidence="7" id="KW-1185">Reference proteome</keyword>
<sequence>MVHSTKTWSLLRDCRTYLFDCDGVLWDSKGLLPGARDLIEYLFGTKRSVFLITNNSTKSTDQYADKCQKLGLPVTSTNIVCSANIAANYLSNHGIKGPVYVIGEAGIGLELDKLGITHHGIGPDNSPDGNILSDVKIESNTTCVLVGFDIHFNYRKLLKATSYICKGLPFFATNEDAQLPADDLVHPGTGSLVAAVKFASCKEPIVVGKPHQPVFDFLSQRHNIDASKTIMVGDRLDTDIAFGNRFGMHTACLMTGVTSIELLNKVMSTPDDAILRPTLVYDSARDLLNAVRSADQMN</sequence>
<dbReference type="GO" id="GO:0046872">
    <property type="term" value="F:metal ion binding"/>
    <property type="evidence" value="ECO:0007669"/>
    <property type="project" value="UniProtKB-KW"/>
</dbReference>
<dbReference type="Proteomes" id="UP000316759">
    <property type="component" value="Unassembled WGS sequence"/>
</dbReference>
<dbReference type="PIRSF" id="PIRSF000915">
    <property type="entry name" value="PGP-type_phosphatase"/>
    <property type="match status" value="1"/>
</dbReference>
<evidence type="ECO:0000256" key="2">
    <source>
        <dbReference type="PIRNR" id="PIRNR000915"/>
    </source>
</evidence>
<dbReference type="Pfam" id="PF13242">
    <property type="entry name" value="Hydrolase_like"/>
    <property type="match status" value="1"/>
</dbReference>
<proteinExistence type="inferred from homology"/>
<feature type="binding site" evidence="4">
    <location>
        <position position="209"/>
    </location>
    <ligand>
        <name>substrate</name>
    </ligand>
</feature>
<evidence type="ECO:0000256" key="4">
    <source>
        <dbReference type="PIRSR" id="PIRSR000915-2"/>
    </source>
</evidence>
<feature type="active site" description="Nucleophile" evidence="3">
    <location>
        <position position="20"/>
    </location>
</feature>
<dbReference type="Gene3D" id="3.40.50.1000">
    <property type="entry name" value="HAD superfamily/HAD-like"/>
    <property type="match status" value="2"/>
</dbReference>
<accession>A0A504YSJ5</accession>
<dbReference type="NCBIfam" id="TIGR01452">
    <property type="entry name" value="PGP_euk"/>
    <property type="match status" value="1"/>
</dbReference>
<dbReference type="InterPro" id="IPR006349">
    <property type="entry name" value="PGP_euk"/>
</dbReference>
<feature type="binding site" evidence="5">
    <location>
        <position position="20"/>
    </location>
    <ligand>
        <name>Mg(2+)</name>
        <dbReference type="ChEBI" id="CHEBI:18420"/>
    </ligand>
</feature>
<evidence type="ECO:0000256" key="5">
    <source>
        <dbReference type="PIRSR" id="PIRSR000915-3"/>
    </source>
</evidence>
<reference evidence="6 7" key="1">
    <citation type="submission" date="2019-04" db="EMBL/GenBank/DDBJ databases">
        <title>Annotation for the trematode Fasciola gigantica.</title>
        <authorList>
            <person name="Choi Y.-J."/>
        </authorList>
    </citation>
    <scope>NUCLEOTIDE SEQUENCE [LARGE SCALE GENOMIC DNA]</scope>
    <source>
        <strain evidence="6">Uganda_cow_1</strain>
    </source>
</reference>
<comment type="similarity">
    <text evidence="2">Belongs to the HAD-like hydrolase superfamily.</text>
</comment>
<keyword evidence="5" id="KW-0460">Magnesium</keyword>
<evidence type="ECO:0000256" key="1">
    <source>
        <dbReference type="ARBA" id="ARBA00022801"/>
    </source>
</evidence>
<dbReference type="PANTHER" id="PTHR19288:SF93">
    <property type="entry name" value="FI11325P-RELATED"/>
    <property type="match status" value="1"/>
</dbReference>
<dbReference type="GO" id="GO:0016791">
    <property type="term" value="F:phosphatase activity"/>
    <property type="evidence" value="ECO:0007669"/>
    <property type="project" value="InterPro"/>
</dbReference>
<keyword evidence="1 2" id="KW-0378">Hydrolase</keyword>
<evidence type="ECO:0000313" key="6">
    <source>
        <dbReference type="EMBL" id="TPP64223.1"/>
    </source>
</evidence>
<dbReference type="Pfam" id="PF13344">
    <property type="entry name" value="Hydrolase_6"/>
    <property type="match status" value="1"/>
</dbReference>
<dbReference type="STRING" id="46835.A0A504YSJ5"/>
<name>A0A504YSJ5_FASGI</name>
<dbReference type="SUPFAM" id="SSF56784">
    <property type="entry name" value="HAD-like"/>
    <property type="match status" value="1"/>
</dbReference>
<organism evidence="6 7">
    <name type="scientific">Fasciola gigantica</name>
    <name type="common">Giant liver fluke</name>
    <dbReference type="NCBI Taxonomy" id="46835"/>
    <lineage>
        <taxon>Eukaryota</taxon>
        <taxon>Metazoa</taxon>
        <taxon>Spiralia</taxon>
        <taxon>Lophotrochozoa</taxon>
        <taxon>Platyhelminthes</taxon>
        <taxon>Trematoda</taxon>
        <taxon>Digenea</taxon>
        <taxon>Plagiorchiida</taxon>
        <taxon>Echinostomata</taxon>
        <taxon>Echinostomatoidea</taxon>
        <taxon>Fasciolidae</taxon>
        <taxon>Fasciola</taxon>
    </lineage>
</organism>
<dbReference type="EMBL" id="SUNJ01004690">
    <property type="protein sequence ID" value="TPP64223.1"/>
    <property type="molecule type" value="Genomic_DNA"/>
</dbReference>